<dbReference type="Proteomes" id="UP000290545">
    <property type="component" value="Unassembled WGS sequence"/>
</dbReference>
<keyword evidence="2" id="KW-1185">Reference proteome</keyword>
<protein>
    <submittedName>
        <fullName evidence="1">Uncharacterized protein</fullName>
    </submittedName>
</protein>
<gene>
    <name evidence="1" type="ORF">ESB13_19230</name>
</gene>
<dbReference type="OrthoDB" id="794403at2"/>
<evidence type="ECO:0000313" key="1">
    <source>
        <dbReference type="EMBL" id="RXK81916.1"/>
    </source>
</evidence>
<accession>A0A4Q1D220</accession>
<dbReference type="RefSeq" id="WP_129005313.1">
    <property type="nucleotide sequence ID" value="NZ_SDHZ01000003.1"/>
</dbReference>
<name>A0A4Q1D220_9BACT</name>
<comment type="caution">
    <text evidence="1">The sequence shown here is derived from an EMBL/GenBank/DDBJ whole genome shotgun (WGS) entry which is preliminary data.</text>
</comment>
<evidence type="ECO:0000313" key="2">
    <source>
        <dbReference type="Proteomes" id="UP000290545"/>
    </source>
</evidence>
<dbReference type="AlphaFoldDB" id="A0A4Q1D220"/>
<dbReference type="EMBL" id="SDHZ01000003">
    <property type="protein sequence ID" value="RXK81916.1"/>
    <property type="molecule type" value="Genomic_DNA"/>
</dbReference>
<sequence>MKNITLSLMLVGTALITLISCGNNPNQRVINDSASTSRTDLRNDSMSVCFQRFSGKTEQDTFTVHLVMRDGKVDGELVEMIYEKDTRRGTLKGTVQDSTVTTVWSYIQEGKQDTLPVVFKMSADGNLLQQNYSVDPVSGRMYLSDTASFSLVFKPFDCRKIPKQKSDK</sequence>
<reference evidence="1 2" key="1">
    <citation type="submission" date="2019-01" db="EMBL/GenBank/DDBJ databases">
        <title>Filimonas sp. strain TTM-71.</title>
        <authorList>
            <person name="Chen W.-M."/>
        </authorList>
    </citation>
    <scope>NUCLEOTIDE SEQUENCE [LARGE SCALE GENOMIC DNA]</scope>
    <source>
        <strain evidence="1 2">TTM-71</strain>
    </source>
</reference>
<proteinExistence type="predicted"/>
<organism evidence="1 2">
    <name type="scientific">Filimonas effusa</name>
    <dbReference type="NCBI Taxonomy" id="2508721"/>
    <lineage>
        <taxon>Bacteria</taxon>
        <taxon>Pseudomonadati</taxon>
        <taxon>Bacteroidota</taxon>
        <taxon>Chitinophagia</taxon>
        <taxon>Chitinophagales</taxon>
        <taxon>Chitinophagaceae</taxon>
        <taxon>Filimonas</taxon>
    </lineage>
</organism>
<dbReference type="PROSITE" id="PS51257">
    <property type="entry name" value="PROKAR_LIPOPROTEIN"/>
    <property type="match status" value="1"/>
</dbReference>